<accession>F8BT09</accession>
<dbReference type="RefSeq" id="WP_013913072.1">
    <property type="nucleotide sequence ID" value="NC_011386.1"/>
</dbReference>
<feature type="transmembrane region" description="Helical" evidence="1">
    <location>
        <begin position="43"/>
        <end position="64"/>
    </location>
</feature>
<dbReference type="Pfam" id="PF03779">
    <property type="entry name" value="SPW"/>
    <property type="match status" value="1"/>
</dbReference>
<dbReference type="PATRIC" id="fig|504832.7.peg.1917"/>
<feature type="domain" description="SPW repeat-containing integral membrane" evidence="2">
    <location>
        <begin position="13"/>
        <end position="116"/>
    </location>
</feature>
<feature type="transmembrane region" description="Helical" evidence="1">
    <location>
        <begin position="12"/>
        <end position="31"/>
    </location>
</feature>
<organism evidence="3 4">
    <name type="scientific">Afipia carboxidovorans (strain ATCC 49405 / DSM 1227 / KCTC 32145 / OM5)</name>
    <name type="common">Oligotropha carboxidovorans</name>
    <dbReference type="NCBI Taxonomy" id="504832"/>
    <lineage>
        <taxon>Bacteria</taxon>
        <taxon>Pseudomonadati</taxon>
        <taxon>Pseudomonadota</taxon>
        <taxon>Alphaproteobacteria</taxon>
        <taxon>Hyphomicrobiales</taxon>
        <taxon>Nitrobacteraceae</taxon>
        <taxon>Afipia</taxon>
    </lineage>
</organism>
<proteinExistence type="predicted"/>
<dbReference type="HOGENOM" id="CLU_124842_0_0_5"/>
<keyword evidence="1" id="KW-1133">Transmembrane helix</keyword>
<reference evidence="3 4" key="1">
    <citation type="journal article" date="2011" name="J. Bacteriol.">
        <title>Complete genome sequences of the chemolithoautotrophic Oligotropha carboxidovorans strains OM4 and OM5.</title>
        <authorList>
            <person name="Volland S."/>
            <person name="Rachinger M."/>
            <person name="Strittmatter A."/>
            <person name="Daniel R."/>
            <person name="Gottschalk G."/>
            <person name="Meyer O."/>
        </authorList>
    </citation>
    <scope>NUCLEOTIDE SEQUENCE [LARGE SCALE GENOMIC DNA]</scope>
    <source>
        <strain evidence="4">ATCC 49405 / DSM 1227 / KCTC 32145 / OM5</strain>
    </source>
</reference>
<keyword evidence="4" id="KW-1185">Reference proteome</keyword>
<gene>
    <name evidence="3" type="ordered locus">OCA5_c17920</name>
</gene>
<dbReference type="InterPro" id="IPR005530">
    <property type="entry name" value="SPW"/>
</dbReference>
<protein>
    <recommendedName>
        <fullName evidence="2">SPW repeat-containing integral membrane domain-containing protein</fullName>
    </recommendedName>
</protein>
<evidence type="ECO:0000313" key="3">
    <source>
        <dbReference type="EMBL" id="AEI06506.1"/>
    </source>
</evidence>
<evidence type="ECO:0000259" key="2">
    <source>
        <dbReference type="Pfam" id="PF03779"/>
    </source>
</evidence>
<dbReference type="Proteomes" id="UP000007730">
    <property type="component" value="Chromosome"/>
</dbReference>
<feature type="transmembrane region" description="Helical" evidence="1">
    <location>
        <begin position="102"/>
        <end position="120"/>
    </location>
</feature>
<keyword evidence="1" id="KW-0812">Transmembrane</keyword>
<feature type="transmembrane region" description="Helical" evidence="1">
    <location>
        <begin position="76"/>
        <end position="96"/>
    </location>
</feature>
<dbReference type="eggNOG" id="ENOG5032UF9">
    <property type="taxonomic scope" value="Bacteria"/>
</dbReference>
<evidence type="ECO:0000256" key="1">
    <source>
        <dbReference type="SAM" id="Phobius"/>
    </source>
</evidence>
<dbReference type="OrthoDB" id="8249794at2"/>
<dbReference type="AlphaFoldDB" id="F8BT09"/>
<name>F8BT09_AFIC5</name>
<dbReference type="KEGG" id="ocg:OCA5_c17920"/>
<sequence>MSGARFFDTHRTWEDWGGMLLGLLIALSPWLNGDVNHGFGSLSLPGLAMINTAIVGILIIGLSQLEYVALRRWEEVCEIALAIWLIMSPYVFGYSTDGMLRFWHAALGGAVLLLAALKLWQDWDLSDRELAQHGQ</sequence>
<dbReference type="EMBL" id="CP002826">
    <property type="protein sequence ID" value="AEI06506.1"/>
    <property type="molecule type" value="Genomic_DNA"/>
</dbReference>
<evidence type="ECO:0000313" key="4">
    <source>
        <dbReference type="Proteomes" id="UP000007730"/>
    </source>
</evidence>
<keyword evidence="1" id="KW-0472">Membrane</keyword>